<dbReference type="Proteomes" id="UP000440224">
    <property type="component" value="Unassembled WGS sequence"/>
</dbReference>
<comment type="caution">
    <text evidence="1">The sequence shown here is derived from an EMBL/GenBank/DDBJ whole genome shotgun (WGS) entry which is preliminary data.</text>
</comment>
<protein>
    <submittedName>
        <fullName evidence="1">Uncharacterized protein</fullName>
    </submittedName>
</protein>
<dbReference type="EMBL" id="WJIE01000019">
    <property type="protein sequence ID" value="MRG97618.1"/>
    <property type="molecule type" value="Genomic_DNA"/>
</dbReference>
<keyword evidence="2" id="KW-1185">Reference proteome</keyword>
<reference evidence="1 2" key="1">
    <citation type="submission" date="2019-10" db="EMBL/GenBank/DDBJ databases">
        <title>A soil myxobacterium in the family Polyangiaceae.</title>
        <authorList>
            <person name="Li Y."/>
            <person name="Wang J."/>
        </authorList>
    </citation>
    <scope>NUCLEOTIDE SEQUENCE [LARGE SCALE GENOMIC DNA]</scope>
    <source>
        <strain evidence="1 2">DSM 14734</strain>
    </source>
</reference>
<proteinExistence type="predicted"/>
<organism evidence="1 2">
    <name type="scientific">Polyangium spumosum</name>
    <dbReference type="NCBI Taxonomy" id="889282"/>
    <lineage>
        <taxon>Bacteria</taxon>
        <taxon>Pseudomonadati</taxon>
        <taxon>Myxococcota</taxon>
        <taxon>Polyangia</taxon>
        <taxon>Polyangiales</taxon>
        <taxon>Polyangiaceae</taxon>
        <taxon>Polyangium</taxon>
    </lineage>
</organism>
<accession>A0A6N7PZT9</accession>
<name>A0A6N7PZT9_9BACT</name>
<gene>
    <name evidence="1" type="ORF">GF068_37695</name>
</gene>
<evidence type="ECO:0000313" key="1">
    <source>
        <dbReference type="EMBL" id="MRG97618.1"/>
    </source>
</evidence>
<evidence type="ECO:0000313" key="2">
    <source>
        <dbReference type="Proteomes" id="UP000440224"/>
    </source>
</evidence>
<dbReference type="AlphaFoldDB" id="A0A6N7PZT9"/>
<sequence>MPCQSPADCPMDTACRDWSCVQGMCAADDEAEGTGLPDPMAGDCKDLECDGMGNAVEVVDDADPPGGDGNPCTTAACVAGIPMQVNDPQGDTCPDGVCNGTGMCVECVDAGDCTGDNPTCLPDNTCISCSDGEMNGDETAVDCGGKCGKCPAEACAANAECKSGFCADGVCCDAACDGDCKSCKLTGSEGTCTNVPQGMTDDTPACMGTMACDGAGVCKLANGETCTNGGQCASGNCMGGANKTCAP</sequence>